<comment type="caution">
    <text evidence="1">The sequence shown here is derived from an EMBL/GenBank/DDBJ whole genome shotgun (WGS) entry which is preliminary data.</text>
</comment>
<sequence length="103" mass="11860">MEYNEKEAIRFILSKLPQERAQAYSDDEILNVIDIIWDYYEESGMLDPASAMTDDNDDAEERELQQLTAHVRKMLAKDKDSTILADDVDAIISAEIEYENSLL</sequence>
<gene>
    <name evidence="1" type="ORF">K8V47_02890</name>
</gene>
<protein>
    <submittedName>
        <fullName evidence="1">Uncharacterized protein</fullName>
    </submittedName>
</protein>
<dbReference type="AlphaFoldDB" id="A0A921JHG3"/>
<organism evidence="1 2">
    <name type="scientific">Candidatus Amulumruptor caecigallinarius</name>
    <dbReference type="NCBI Taxonomy" id="2109911"/>
    <lineage>
        <taxon>Bacteria</taxon>
        <taxon>Pseudomonadati</taxon>
        <taxon>Bacteroidota</taxon>
        <taxon>Bacteroidia</taxon>
        <taxon>Bacteroidales</taxon>
        <taxon>Muribaculaceae</taxon>
        <taxon>Candidatus Amulumruptor</taxon>
    </lineage>
</organism>
<reference evidence="1" key="1">
    <citation type="journal article" date="2021" name="PeerJ">
        <title>Extensive microbial diversity within the chicken gut microbiome revealed by metagenomics and culture.</title>
        <authorList>
            <person name="Gilroy R."/>
            <person name="Ravi A."/>
            <person name="Getino M."/>
            <person name="Pursley I."/>
            <person name="Horton D.L."/>
            <person name="Alikhan N.F."/>
            <person name="Baker D."/>
            <person name="Gharbi K."/>
            <person name="Hall N."/>
            <person name="Watson M."/>
            <person name="Adriaenssens E.M."/>
            <person name="Foster-Nyarko E."/>
            <person name="Jarju S."/>
            <person name="Secka A."/>
            <person name="Antonio M."/>
            <person name="Oren A."/>
            <person name="Chaudhuri R.R."/>
            <person name="La Ragione R."/>
            <person name="Hildebrand F."/>
            <person name="Pallen M.J."/>
        </authorList>
    </citation>
    <scope>NUCLEOTIDE SEQUENCE</scope>
    <source>
        <strain evidence="1">4100</strain>
    </source>
</reference>
<reference evidence="1" key="2">
    <citation type="submission" date="2021-09" db="EMBL/GenBank/DDBJ databases">
        <authorList>
            <person name="Gilroy R."/>
        </authorList>
    </citation>
    <scope>NUCLEOTIDE SEQUENCE</scope>
    <source>
        <strain evidence="1">4100</strain>
    </source>
</reference>
<name>A0A921JHG3_9BACT</name>
<proteinExistence type="predicted"/>
<accession>A0A921JHG3</accession>
<dbReference type="EMBL" id="DYXT01000018">
    <property type="protein sequence ID" value="HJE38695.1"/>
    <property type="molecule type" value="Genomic_DNA"/>
</dbReference>
<evidence type="ECO:0000313" key="1">
    <source>
        <dbReference type="EMBL" id="HJE38695.1"/>
    </source>
</evidence>
<evidence type="ECO:0000313" key="2">
    <source>
        <dbReference type="Proteomes" id="UP000711407"/>
    </source>
</evidence>
<dbReference type="Proteomes" id="UP000711407">
    <property type="component" value="Unassembled WGS sequence"/>
</dbReference>